<evidence type="ECO:0000313" key="3">
    <source>
        <dbReference type="Proteomes" id="UP000026962"/>
    </source>
</evidence>
<accession>A0A0E0JD67</accession>
<evidence type="ECO:0000313" key="2">
    <source>
        <dbReference type="EnsemblPlants" id="OPUNC01G00540.1"/>
    </source>
</evidence>
<sequence length="99" mass="10551">MVQQHAAAGEPRPRKAAKVNISWDSCITKDGSPADSSSLTILSFGGHAARRRRGVCHQCTGAEGLVLRSHRRRSLEAQAGRGRGGRPLLPGTLGQAEIR</sequence>
<dbReference type="AlphaFoldDB" id="A0A0E0JD67"/>
<dbReference type="EnsemblPlants" id="OPUNC01G00540.1">
    <property type="protein sequence ID" value="OPUNC01G00540.1"/>
    <property type="gene ID" value="OPUNC01G00540"/>
</dbReference>
<proteinExistence type="predicted"/>
<dbReference type="HOGENOM" id="CLU_186387_0_0_1"/>
<name>A0A0E0JD67_ORYPU</name>
<reference evidence="2" key="1">
    <citation type="submission" date="2015-04" db="UniProtKB">
        <authorList>
            <consortium name="EnsemblPlants"/>
        </authorList>
    </citation>
    <scope>IDENTIFICATION</scope>
</reference>
<evidence type="ECO:0000256" key="1">
    <source>
        <dbReference type="SAM" id="MobiDB-lite"/>
    </source>
</evidence>
<feature type="region of interest" description="Disordered" evidence="1">
    <location>
        <begin position="75"/>
        <end position="99"/>
    </location>
</feature>
<protein>
    <submittedName>
        <fullName evidence="2">Uncharacterized protein</fullName>
    </submittedName>
</protein>
<dbReference type="Proteomes" id="UP000026962">
    <property type="component" value="Chromosome 1"/>
</dbReference>
<organism evidence="2">
    <name type="scientific">Oryza punctata</name>
    <name type="common">Red rice</name>
    <dbReference type="NCBI Taxonomy" id="4537"/>
    <lineage>
        <taxon>Eukaryota</taxon>
        <taxon>Viridiplantae</taxon>
        <taxon>Streptophyta</taxon>
        <taxon>Embryophyta</taxon>
        <taxon>Tracheophyta</taxon>
        <taxon>Spermatophyta</taxon>
        <taxon>Magnoliopsida</taxon>
        <taxon>Liliopsida</taxon>
        <taxon>Poales</taxon>
        <taxon>Poaceae</taxon>
        <taxon>BOP clade</taxon>
        <taxon>Oryzoideae</taxon>
        <taxon>Oryzeae</taxon>
        <taxon>Oryzinae</taxon>
        <taxon>Oryza</taxon>
    </lineage>
</organism>
<dbReference type="Gramene" id="OPUNC01G00540.1">
    <property type="protein sequence ID" value="OPUNC01G00540.1"/>
    <property type="gene ID" value="OPUNC01G00540"/>
</dbReference>
<feature type="compositionally biased region" description="Low complexity" evidence="1">
    <location>
        <begin position="86"/>
        <end position="99"/>
    </location>
</feature>
<keyword evidence="3" id="KW-1185">Reference proteome</keyword>
<reference evidence="2" key="2">
    <citation type="submission" date="2018-05" db="EMBL/GenBank/DDBJ databases">
        <title>OpunRS2 (Oryza punctata Reference Sequence Version 2).</title>
        <authorList>
            <person name="Zhang J."/>
            <person name="Kudrna D."/>
            <person name="Lee S."/>
            <person name="Talag J."/>
            <person name="Welchert J."/>
            <person name="Wing R.A."/>
        </authorList>
    </citation>
    <scope>NUCLEOTIDE SEQUENCE [LARGE SCALE GENOMIC DNA]</scope>
</reference>
<dbReference type="STRING" id="4537.A0A0E0JD67"/>